<dbReference type="NCBIfam" id="TIGR00158">
    <property type="entry name" value="L9"/>
    <property type="match status" value="1"/>
</dbReference>
<dbReference type="FunFam" id="3.40.5.10:FF:000001">
    <property type="entry name" value="50S ribosomal protein L9"/>
    <property type="match status" value="1"/>
</dbReference>
<evidence type="ECO:0000256" key="6">
    <source>
        <dbReference type="ARBA" id="ARBA00035292"/>
    </source>
</evidence>
<evidence type="ECO:0000313" key="10">
    <source>
        <dbReference type="EMBL" id="CAA0084235.1"/>
    </source>
</evidence>
<sequence>MQVILLEKIGKLGNLGDQVNVKSGYGRNFLIPFGKAVPATKTNVAEFETRRADLEAAAAEKRGVADGRAAKLAELAVSIGANAGDGGKLFGSIGTRDIADAISAAGVEVNKSEVRMPEGPIRDLGDYEVAIQLHSDVVQAVSISVVAE</sequence>
<proteinExistence type="inferred from homology"/>
<evidence type="ECO:0000313" key="11">
    <source>
        <dbReference type="Proteomes" id="UP000435877"/>
    </source>
</evidence>
<comment type="function">
    <text evidence="7">Binds to the 23S rRNA.</text>
</comment>
<dbReference type="InterPro" id="IPR020070">
    <property type="entry name" value="Ribosomal_bL9_N"/>
</dbReference>
<dbReference type="InterPro" id="IPR009027">
    <property type="entry name" value="Ribosomal_bL9/RNase_H1_N"/>
</dbReference>
<dbReference type="GO" id="GO:0005840">
    <property type="term" value="C:ribosome"/>
    <property type="evidence" value="ECO:0007669"/>
    <property type="project" value="UniProtKB-KW"/>
</dbReference>
<dbReference type="InterPro" id="IPR036935">
    <property type="entry name" value="Ribosomal_bL9_N_sf"/>
</dbReference>
<dbReference type="Proteomes" id="UP000435877">
    <property type="component" value="Unassembled WGS sequence"/>
</dbReference>
<dbReference type="EMBL" id="CACSIM010000001">
    <property type="protein sequence ID" value="CAA0084235.1"/>
    <property type="molecule type" value="Genomic_DNA"/>
</dbReference>
<dbReference type="SUPFAM" id="SSF55658">
    <property type="entry name" value="L9 N-domain-like"/>
    <property type="match status" value="1"/>
</dbReference>
<dbReference type="InterPro" id="IPR036791">
    <property type="entry name" value="Ribosomal_bL9_C_sf"/>
</dbReference>
<dbReference type="GO" id="GO:0006412">
    <property type="term" value="P:translation"/>
    <property type="evidence" value="ECO:0007669"/>
    <property type="project" value="UniProtKB-UniRule"/>
</dbReference>
<dbReference type="Pfam" id="PF01281">
    <property type="entry name" value="Ribosomal_L9_N"/>
    <property type="match status" value="1"/>
</dbReference>
<dbReference type="Gene3D" id="3.10.430.100">
    <property type="entry name" value="Ribosomal protein L9, C-terminal domain"/>
    <property type="match status" value="1"/>
</dbReference>
<dbReference type="PANTHER" id="PTHR21368">
    <property type="entry name" value="50S RIBOSOMAL PROTEIN L9"/>
    <property type="match status" value="1"/>
</dbReference>
<dbReference type="InterPro" id="IPR020594">
    <property type="entry name" value="Ribosomal_bL9_bac/chp"/>
</dbReference>
<keyword evidence="2 7" id="KW-0699">rRNA-binding</keyword>
<dbReference type="GO" id="GO:0003735">
    <property type="term" value="F:structural constituent of ribosome"/>
    <property type="evidence" value="ECO:0007669"/>
    <property type="project" value="InterPro"/>
</dbReference>
<evidence type="ECO:0000256" key="7">
    <source>
        <dbReference type="HAMAP-Rule" id="MF_00503"/>
    </source>
</evidence>
<evidence type="ECO:0000313" key="12">
    <source>
        <dbReference type="Proteomes" id="UP000439591"/>
    </source>
</evidence>
<organism evidence="10 12">
    <name type="scientific">Zhongshania aliphaticivorans</name>
    <dbReference type="NCBI Taxonomy" id="1470434"/>
    <lineage>
        <taxon>Bacteria</taxon>
        <taxon>Pseudomonadati</taxon>
        <taxon>Pseudomonadota</taxon>
        <taxon>Gammaproteobacteria</taxon>
        <taxon>Cellvibrionales</taxon>
        <taxon>Spongiibacteraceae</taxon>
        <taxon>Zhongshania</taxon>
    </lineage>
</organism>
<dbReference type="RefSeq" id="WP_159267125.1">
    <property type="nucleotide sequence ID" value="NZ_CACSIK010000001.1"/>
</dbReference>
<dbReference type="Pfam" id="PF03948">
    <property type="entry name" value="Ribosomal_L9_C"/>
    <property type="match status" value="1"/>
</dbReference>
<dbReference type="Proteomes" id="UP000439591">
    <property type="component" value="Unassembled WGS sequence"/>
</dbReference>
<dbReference type="AlphaFoldDB" id="A0A5S9N578"/>
<evidence type="ECO:0000313" key="9">
    <source>
        <dbReference type="EMBL" id="CAA0082507.1"/>
    </source>
</evidence>
<keyword evidence="4 7" id="KW-0689">Ribosomal protein</keyword>
<evidence type="ECO:0000259" key="8">
    <source>
        <dbReference type="PROSITE" id="PS00651"/>
    </source>
</evidence>
<gene>
    <name evidence="7 10" type="primary">rplI</name>
    <name evidence="9" type="ORF">IHBHHGIJ_00430</name>
    <name evidence="10" type="ORF">KFEGEMFD_00720</name>
</gene>
<name>A0A5S9N578_9GAMM</name>
<keyword evidence="5 7" id="KW-0687">Ribonucleoprotein</keyword>
<dbReference type="GO" id="GO:1990904">
    <property type="term" value="C:ribonucleoprotein complex"/>
    <property type="evidence" value="ECO:0007669"/>
    <property type="project" value="UniProtKB-KW"/>
</dbReference>
<dbReference type="InterPro" id="IPR000244">
    <property type="entry name" value="Ribosomal_bL9"/>
</dbReference>
<evidence type="ECO:0000256" key="3">
    <source>
        <dbReference type="ARBA" id="ARBA00022884"/>
    </source>
</evidence>
<comment type="similarity">
    <text evidence="1 7">Belongs to the bacterial ribosomal protein bL9 family.</text>
</comment>
<dbReference type="SUPFAM" id="SSF55653">
    <property type="entry name" value="Ribosomal protein L9 C-domain"/>
    <property type="match status" value="1"/>
</dbReference>
<dbReference type="OrthoDB" id="9788336at2"/>
<evidence type="ECO:0000256" key="4">
    <source>
        <dbReference type="ARBA" id="ARBA00022980"/>
    </source>
</evidence>
<reference evidence="11 12" key="1">
    <citation type="submission" date="2019-11" db="EMBL/GenBank/DDBJ databases">
        <authorList>
            <person name="Holert J."/>
        </authorList>
    </citation>
    <scope>NUCLEOTIDE SEQUENCE [LARGE SCALE GENOMIC DNA]</scope>
    <source>
        <strain evidence="10">BC3_2A</strain>
        <strain evidence="9">SB11_1A</strain>
    </source>
</reference>
<dbReference type="EMBL" id="CACSIK010000001">
    <property type="protein sequence ID" value="CAA0082507.1"/>
    <property type="molecule type" value="Genomic_DNA"/>
</dbReference>
<feature type="domain" description="Ribosomal protein L9" evidence="8">
    <location>
        <begin position="13"/>
        <end position="40"/>
    </location>
</feature>
<dbReference type="GO" id="GO:0019843">
    <property type="term" value="F:rRNA binding"/>
    <property type="evidence" value="ECO:0007669"/>
    <property type="project" value="UniProtKB-UniRule"/>
</dbReference>
<keyword evidence="11" id="KW-1185">Reference proteome</keyword>
<evidence type="ECO:0000256" key="1">
    <source>
        <dbReference type="ARBA" id="ARBA00010605"/>
    </source>
</evidence>
<dbReference type="PROSITE" id="PS00651">
    <property type="entry name" value="RIBOSOMAL_L9"/>
    <property type="match status" value="1"/>
</dbReference>
<dbReference type="HAMAP" id="MF_00503">
    <property type="entry name" value="Ribosomal_bL9"/>
    <property type="match status" value="1"/>
</dbReference>
<dbReference type="InterPro" id="IPR020069">
    <property type="entry name" value="Ribosomal_bL9_C"/>
</dbReference>
<keyword evidence="3 7" id="KW-0694">RNA-binding</keyword>
<evidence type="ECO:0000256" key="2">
    <source>
        <dbReference type="ARBA" id="ARBA00022730"/>
    </source>
</evidence>
<accession>A0A5S9N578</accession>
<evidence type="ECO:0000256" key="5">
    <source>
        <dbReference type="ARBA" id="ARBA00023274"/>
    </source>
</evidence>
<protein>
    <recommendedName>
        <fullName evidence="6 7">Large ribosomal subunit protein bL9</fullName>
    </recommendedName>
</protein>
<dbReference type="Gene3D" id="3.40.5.10">
    <property type="entry name" value="Ribosomal protein L9, N-terminal domain"/>
    <property type="match status" value="1"/>
</dbReference>